<comment type="subcellular location">
    <subcellularLocation>
        <location evidence="2">Endoplasmic reticulum membrane</location>
        <topology evidence="2">Single-pass type II membrane protein</topology>
    </subcellularLocation>
    <subcellularLocation>
        <location evidence="1">Golgi apparatus membrane</location>
        <topology evidence="1">Single-pass type II membrane protein</topology>
    </subcellularLocation>
</comment>
<gene>
    <name evidence="15" type="ORF">LATKL145_16120</name>
</gene>
<keyword evidence="9" id="KW-1133">Transmembrane helix</keyword>
<dbReference type="Pfam" id="PF02485">
    <property type="entry name" value="Branch"/>
    <property type="match status" value="1"/>
</dbReference>
<comment type="caution">
    <text evidence="15">The sequence shown here is derived from an EMBL/GenBank/DDBJ whole genome shotgun (WGS) entry which is preliminary data.</text>
</comment>
<evidence type="ECO:0000256" key="2">
    <source>
        <dbReference type="ARBA" id="ARBA00004648"/>
    </source>
</evidence>
<keyword evidence="11" id="KW-0472">Membrane</keyword>
<evidence type="ECO:0000256" key="5">
    <source>
        <dbReference type="ARBA" id="ARBA00022692"/>
    </source>
</evidence>
<dbReference type="GO" id="GO:0009101">
    <property type="term" value="P:glycoprotein biosynthetic process"/>
    <property type="evidence" value="ECO:0007669"/>
    <property type="project" value="UniProtKB-ARBA"/>
</dbReference>
<dbReference type="Proteomes" id="UP001437574">
    <property type="component" value="Unassembled WGS sequence"/>
</dbReference>
<dbReference type="InterPro" id="IPR043538">
    <property type="entry name" value="XYLT"/>
</dbReference>
<dbReference type="EMBL" id="BAAAAK010000022">
    <property type="protein sequence ID" value="GAA0043200.1"/>
    <property type="molecule type" value="Genomic_DNA"/>
</dbReference>
<dbReference type="PANTHER" id="PTHR46025:SF3">
    <property type="entry name" value="XYLOSYLTRANSFERASE OXT"/>
    <property type="match status" value="1"/>
</dbReference>
<evidence type="ECO:0000256" key="4">
    <source>
        <dbReference type="ARBA" id="ARBA00022679"/>
    </source>
</evidence>
<evidence type="ECO:0000256" key="13">
    <source>
        <dbReference type="ARBA" id="ARBA00023180"/>
    </source>
</evidence>
<evidence type="ECO:0000313" key="16">
    <source>
        <dbReference type="Proteomes" id="UP001437574"/>
    </source>
</evidence>
<evidence type="ECO:0000313" key="15">
    <source>
        <dbReference type="EMBL" id="GAA0043200.1"/>
    </source>
</evidence>
<dbReference type="AlphaFoldDB" id="A0ABC9VN68"/>
<protein>
    <recommendedName>
        <fullName evidence="14">Peptide O-xylosyltransferase</fullName>
    </recommendedName>
</protein>
<keyword evidence="12" id="KW-1015">Disulfide bond</keyword>
<reference evidence="15 16" key="1">
    <citation type="journal article" date="2024" name="Int. J. Syst. Evol. Microbiol.">
        <title>Proposal of Lactobacillus amylovorus subsp. animalis subsp. nov. and an emended description of Lactobacillus amylovorus.</title>
        <authorList>
            <person name="Yamane K."/>
            <person name="Tanizawa Y."/>
            <person name="Kobayashi H."/>
            <person name="Kamizono T."/>
            <person name="Kojima Y."/>
            <person name="Takagi H."/>
            <person name="Tohno M."/>
        </authorList>
    </citation>
    <scope>NUCLEOTIDE SEQUENCE [LARGE SCALE GENOMIC DNA]</scope>
    <source>
        <strain evidence="15 16">TKL145</strain>
    </source>
</reference>
<dbReference type="RefSeq" id="WP_353303178.1">
    <property type="nucleotide sequence ID" value="NZ_BAAAAK010000022.1"/>
</dbReference>
<keyword evidence="6" id="KW-0479">Metal-binding</keyword>
<evidence type="ECO:0000256" key="11">
    <source>
        <dbReference type="ARBA" id="ARBA00023136"/>
    </source>
</evidence>
<keyword evidence="8" id="KW-0735">Signal-anchor</keyword>
<keyword evidence="10" id="KW-0333">Golgi apparatus</keyword>
<evidence type="ECO:0000256" key="6">
    <source>
        <dbReference type="ARBA" id="ARBA00022723"/>
    </source>
</evidence>
<dbReference type="GO" id="GO:0016757">
    <property type="term" value="F:glycosyltransferase activity"/>
    <property type="evidence" value="ECO:0007669"/>
    <property type="project" value="UniProtKB-KW"/>
</dbReference>
<evidence type="ECO:0000256" key="8">
    <source>
        <dbReference type="ARBA" id="ARBA00022968"/>
    </source>
</evidence>
<proteinExistence type="predicted"/>
<name>A0ABC9VN68_LACAM</name>
<keyword evidence="7" id="KW-0256">Endoplasmic reticulum</keyword>
<accession>A0ABC9VN68</accession>
<evidence type="ECO:0000256" key="10">
    <source>
        <dbReference type="ARBA" id="ARBA00023034"/>
    </source>
</evidence>
<evidence type="ECO:0000256" key="12">
    <source>
        <dbReference type="ARBA" id="ARBA00023157"/>
    </source>
</evidence>
<keyword evidence="13" id="KW-0325">Glycoprotein</keyword>
<keyword evidence="4" id="KW-0808">Transferase</keyword>
<reference evidence="16" key="2">
    <citation type="submission" date="2024-01" db="EMBL/GenBank/DDBJ databases">
        <title>Draft genome sequence of Lactobacillus amylovorus strain TKL145.</title>
        <authorList>
            <person name="Tohno M."/>
            <person name="Tanizawa Y."/>
        </authorList>
    </citation>
    <scope>NUCLEOTIDE SEQUENCE [LARGE SCALE GENOMIC DNA]</scope>
    <source>
        <strain evidence="16">TKL145</strain>
    </source>
</reference>
<evidence type="ECO:0000256" key="1">
    <source>
        <dbReference type="ARBA" id="ARBA00004323"/>
    </source>
</evidence>
<evidence type="ECO:0000256" key="7">
    <source>
        <dbReference type="ARBA" id="ARBA00022824"/>
    </source>
</evidence>
<evidence type="ECO:0000256" key="9">
    <source>
        <dbReference type="ARBA" id="ARBA00022989"/>
    </source>
</evidence>
<keyword evidence="3" id="KW-0328">Glycosyltransferase</keyword>
<dbReference type="PANTHER" id="PTHR46025">
    <property type="entry name" value="XYLOSYLTRANSFERASE OXT"/>
    <property type="match status" value="1"/>
</dbReference>
<evidence type="ECO:0000256" key="14">
    <source>
        <dbReference type="ARBA" id="ARBA00042865"/>
    </source>
</evidence>
<organism evidence="15 16">
    <name type="scientific">Lactobacillus amylovorus subsp. animalium</name>
    <dbReference type="NCBI Taxonomy" id="3378536"/>
    <lineage>
        <taxon>Bacteria</taxon>
        <taxon>Bacillati</taxon>
        <taxon>Bacillota</taxon>
        <taxon>Bacilli</taxon>
        <taxon>Lactobacillales</taxon>
        <taxon>Lactobacillaceae</taxon>
        <taxon>Lactobacillus</taxon>
    </lineage>
</organism>
<evidence type="ECO:0000256" key="3">
    <source>
        <dbReference type="ARBA" id="ARBA00022676"/>
    </source>
</evidence>
<dbReference type="GO" id="GO:0046872">
    <property type="term" value="F:metal ion binding"/>
    <property type="evidence" value="ECO:0007669"/>
    <property type="project" value="UniProtKB-KW"/>
</dbReference>
<keyword evidence="5" id="KW-0812">Transmembrane</keyword>
<dbReference type="InterPro" id="IPR003406">
    <property type="entry name" value="Glyco_trans_14"/>
</dbReference>
<sequence>MERKIDRQAYLIIAFNNFKQLGMLISLLDHPYTDIFVFIDKKSRFSDSDRKYLVNGVNKSNVYFVPRINTYWGDFSLVNAELILFENAYKTNSYSYYHLLSGSDMPLVPETTIFDFFDKNRNKVFINLGEVNENVKDRVRYRQVFIKYRKRSKKNKVIVYSAKVANKLFIILQKILKINLIKKYKVEVGIASQWVSLDPDTVKLILNNKKWITKVFSKSICSDELFIPTLLNKYPKYKEKIWKKDIIPNKSGELFGNLRYINWWSGSPYTWKDGDEMELDKGIKSGNLFSRKFDFSNTPQLRNYIIARNNELNSTFLKGKL</sequence>